<dbReference type="VEuPathDB" id="TriTrypDB:TcIL3000_0_13580"/>
<protein>
    <submittedName>
        <fullName evidence="1">WGS project CAEQ00000000 data, annotated contig 508</fullName>
    </submittedName>
</protein>
<dbReference type="Proteomes" id="UP000000702">
    <property type="component" value="Unassembled WGS sequence"/>
</dbReference>
<sequence>MDPNGRKIHADDERQRGSRIQRSLAGWSVIEKVTDFTHAVCRVSDGRGSAVLIGLPRHRQQHIVFLDGDRGNSKGIVQMEPTGRCREHAGVLLTTSFVFPTREDAQGATVTFLEQPVVGTSARIGRTISPVEVPVQPGEVFFRTPVAEPPTVRPKTPLPPVRGVRCNPEDEDGSACGPYTFAEVGFNNLSDFEQELGCSFTICDMSSLNHGASTSPQGSSNRAVHNAGENYPAKYLDGNFSTSSSCQQPRSCAPSGSLSMLPVSATLGAARMVRSWRCLTDGEELNPVRPLPLPLLLSRLPPVKVGDTHLIISHINGWERRYVVLTVNAVGKESCRYDFDDIHSEYSSGGPIFDMQGNFIGIQHQRGFSAYGIFASFIVRDLFQSMVLGICRLPIAETRHSVDECSVYAEKNGGASQGSFYMGGGSLRLSTQMGNRTDSPESFRLPQFDDAMQVKKVSPLHDPPLCDDVWKEFYTDFQSIALILYSFSHSPQVTKTALEELASKEYTKDLPEAASIGVIGILLEIVDEYADNVEVLSAAVIALARASLYKLNREAIFRCEGILTLLHIMDEYSYHVSIQHWGFCCLCNVMDADSLVRSDAIRLFVQYDGIDLAIEVLSAHRNESHVLRQTSFALSCVVREHVRYMDIMVSYGIGSILVGCMKSNAEDHFALLGLTKLLYELLYGALKSSGVSNLPDVSQAKDDFFDSIWVVSNEVDDINTMSSSGIVLNNHAILLLSELDNGNICQVLSNLMEGLSREVPSSAVVRLLTECAGCVIALLLLYHGYAAYFSLKMRETCELIINKNPGEIFLVRRLKTIVRRIDEQKNGE</sequence>
<dbReference type="OMA" id="HLMITHV"/>
<gene>
    <name evidence="1" type="ORF">TCIL3000_0_13580</name>
</gene>
<dbReference type="EMBL" id="CAEQ01002279">
    <property type="protein sequence ID" value="CCD16436.1"/>
    <property type="molecule type" value="Genomic_DNA"/>
</dbReference>
<name>F9WGJ9_TRYCI</name>
<dbReference type="InterPro" id="IPR009003">
    <property type="entry name" value="Peptidase_S1_PA"/>
</dbReference>
<keyword evidence="2" id="KW-1185">Reference proteome</keyword>
<reference evidence="2" key="1">
    <citation type="submission" date="2011-07" db="EMBL/GenBank/DDBJ databases">
        <title>Divergent evolution of antigenic variation in African trypanosomes.</title>
        <authorList>
            <person name="Jackson A.P."/>
            <person name="Berry A."/>
            <person name="Allison H.C."/>
            <person name="Burton P."/>
            <person name="Anderson J."/>
            <person name="Aslett M."/>
            <person name="Brown R."/>
            <person name="Corton N."/>
            <person name="Harris D."/>
            <person name="Hauser H."/>
            <person name="Gamble J."/>
            <person name="Gilderthorp R."/>
            <person name="McQuillan J."/>
            <person name="Quail M.A."/>
            <person name="Sanders M."/>
            <person name="Van Tonder A."/>
            <person name="Ginger M.L."/>
            <person name="Donelson J.E."/>
            <person name="Field M.C."/>
            <person name="Barry J.D."/>
            <person name="Berriman M."/>
            <person name="Hertz-Fowler C."/>
        </authorList>
    </citation>
    <scope>NUCLEOTIDE SEQUENCE [LARGE SCALE GENOMIC DNA]</scope>
    <source>
        <strain evidence="2">IL3000</strain>
    </source>
</reference>
<dbReference type="PANTHER" id="PTHR22895">
    <property type="entry name" value="ARMADILLO REPEAT-CONTAINING PROTEIN 6"/>
    <property type="match status" value="1"/>
</dbReference>
<accession>F9WGJ9</accession>
<proteinExistence type="predicted"/>
<organism evidence="1 2">
    <name type="scientific">Trypanosoma congolense (strain IL3000)</name>
    <dbReference type="NCBI Taxonomy" id="1068625"/>
    <lineage>
        <taxon>Eukaryota</taxon>
        <taxon>Discoba</taxon>
        <taxon>Euglenozoa</taxon>
        <taxon>Kinetoplastea</taxon>
        <taxon>Metakinetoplastina</taxon>
        <taxon>Trypanosomatida</taxon>
        <taxon>Trypanosomatidae</taxon>
        <taxon>Trypanosoma</taxon>
        <taxon>Nannomonas</taxon>
    </lineage>
</organism>
<dbReference type="Gene3D" id="1.25.10.10">
    <property type="entry name" value="Leucine-rich Repeat Variant"/>
    <property type="match status" value="1"/>
</dbReference>
<evidence type="ECO:0000313" key="2">
    <source>
        <dbReference type="Proteomes" id="UP000000702"/>
    </source>
</evidence>
<evidence type="ECO:0000313" key="1">
    <source>
        <dbReference type="EMBL" id="CCD16436.1"/>
    </source>
</evidence>
<dbReference type="SUPFAM" id="SSF48371">
    <property type="entry name" value="ARM repeat"/>
    <property type="match status" value="1"/>
</dbReference>
<comment type="caution">
    <text evidence="1">The sequence shown here is derived from an EMBL/GenBank/DDBJ whole genome shotgun (WGS) entry which is preliminary data.</text>
</comment>
<dbReference type="AlphaFoldDB" id="F9WGJ9"/>
<reference evidence="1 2" key="2">
    <citation type="journal article" date="2012" name="Proc. Natl. Acad. Sci. U.S.A.">
        <title>Antigenic diversity is generated by distinct evolutionary mechanisms in African trypanosome species.</title>
        <authorList>
            <person name="Jackson A.P."/>
            <person name="Berry A."/>
            <person name="Aslett M."/>
            <person name="Allison H.C."/>
            <person name="Burton P."/>
            <person name="Vavrova-Anderson J."/>
            <person name="Brown R."/>
            <person name="Browne H."/>
            <person name="Corton N."/>
            <person name="Hauser H."/>
            <person name="Gamble J."/>
            <person name="Gilderthorp R."/>
            <person name="Marcello L."/>
            <person name="McQuillan J."/>
            <person name="Otto T.D."/>
            <person name="Quail M.A."/>
            <person name="Sanders M.J."/>
            <person name="van Tonder A."/>
            <person name="Ginger M.L."/>
            <person name="Field M.C."/>
            <person name="Barry J.D."/>
            <person name="Hertz-Fowler C."/>
            <person name="Berriman M."/>
        </authorList>
    </citation>
    <scope>NUCLEOTIDE SEQUENCE [LARGE SCALE GENOMIC DNA]</scope>
    <source>
        <strain evidence="1 2">IL3000</strain>
    </source>
</reference>
<dbReference type="PANTHER" id="PTHR22895:SF6">
    <property type="match status" value="1"/>
</dbReference>
<dbReference type="InterPro" id="IPR011989">
    <property type="entry name" value="ARM-like"/>
</dbReference>
<dbReference type="InterPro" id="IPR016024">
    <property type="entry name" value="ARM-type_fold"/>
</dbReference>
<dbReference type="SUPFAM" id="SSF50494">
    <property type="entry name" value="Trypsin-like serine proteases"/>
    <property type="match status" value="1"/>
</dbReference>